<dbReference type="EMBL" id="DACSEI010000002">
    <property type="protein sequence ID" value="HAT1595154.1"/>
    <property type="molecule type" value="Genomic_DNA"/>
</dbReference>
<evidence type="ECO:0000313" key="4">
    <source>
        <dbReference type="EMBL" id="HAT1597870.1"/>
    </source>
</evidence>
<dbReference type="Proteomes" id="UP000861567">
    <property type="component" value="Unassembled WGS sequence"/>
</dbReference>
<comment type="caution">
    <text evidence="3">The sequence shown here is derived from an EMBL/GenBank/DDBJ whole genome shotgun (WGS) entry which is preliminary data.</text>
</comment>
<dbReference type="SUPFAM" id="SSF56925">
    <property type="entry name" value="OMPA-like"/>
    <property type="match status" value="1"/>
</dbReference>
<dbReference type="InterPro" id="IPR027385">
    <property type="entry name" value="Beta-barrel_OMP"/>
</dbReference>
<feature type="domain" description="Outer membrane protein beta-barrel" evidence="2">
    <location>
        <begin position="65"/>
        <end position="231"/>
    </location>
</feature>
<keyword evidence="1" id="KW-0732">Signal</keyword>
<sequence length="255" mass="29670">MYLGFPVQSILLFLLFAFTPLFALAAEKIPQVHPFLRPNMYFGFSVIRDTAYYNFKRDETSPELNFTDFDHFDWNGKGIGGEIYLGYEKFFLTHYYLGLEGFFNCSSNEGKIYFFDSNELYSRILKGTFKQKWQSGLAIHPGFYLPSVGIIYGRAGWIISDINLSGSITQTGPFGSFSGKFSNTRKKNGVQLGTGLELELTKNWRCRFEWDWNRLQDFIFDSQGKDSNNHRYQTTRIAKHPILEQFKLGLNWRFS</sequence>
<protein>
    <submittedName>
        <fullName evidence="3">Outer membrane beta-barrel protein</fullName>
    </submittedName>
</protein>
<dbReference type="Gene3D" id="2.40.160.20">
    <property type="match status" value="1"/>
</dbReference>
<proteinExistence type="predicted"/>
<evidence type="ECO:0000256" key="1">
    <source>
        <dbReference type="ARBA" id="ARBA00022729"/>
    </source>
</evidence>
<evidence type="ECO:0000313" key="5">
    <source>
        <dbReference type="Proteomes" id="UP000861567"/>
    </source>
</evidence>
<dbReference type="InterPro" id="IPR011250">
    <property type="entry name" value="OMP/PagP_B-barrel"/>
</dbReference>
<evidence type="ECO:0000313" key="3">
    <source>
        <dbReference type="EMBL" id="HAT1595154.1"/>
    </source>
</evidence>
<evidence type="ECO:0000259" key="2">
    <source>
        <dbReference type="Pfam" id="PF13505"/>
    </source>
</evidence>
<dbReference type="EMBL" id="DACSEI010000110">
    <property type="protein sequence ID" value="HAT1597870.1"/>
    <property type="molecule type" value="Genomic_DNA"/>
</dbReference>
<reference evidence="3" key="1">
    <citation type="journal article" date="2018" name="Genome Biol.">
        <title>SKESA: strategic k-mer extension for scrupulous assemblies.</title>
        <authorList>
            <person name="Souvorov A."/>
            <person name="Agarwala R."/>
            <person name="Lipman D.J."/>
        </authorList>
    </citation>
    <scope>NUCLEOTIDE SEQUENCE</scope>
    <source>
        <strain evidence="3">D3612</strain>
    </source>
</reference>
<dbReference type="Pfam" id="PF13505">
    <property type="entry name" value="OMP_b-brl"/>
    <property type="match status" value="1"/>
</dbReference>
<reference evidence="3" key="2">
    <citation type="submission" date="2020-11" db="EMBL/GenBank/DDBJ databases">
        <authorList>
            <consortium name="NCBI Pathogen Detection Project"/>
        </authorList>
    </citation>
    <scope>NUCLEOTIDE SEQUENCE</scope>
    <source>
        <strain evidence="3">D3612</strain>
    </source>
</reference>
<gene>
    <name evidence="3" type="ORF">I8Y58_000348</name>
    <name evidence="4" type="ORF">I8Y58_003159</name>
</gene>
<name>A0AAN5KNU7_LEGPN</name>
<organism evidence="3 5">
    <name type="scientific">Legionella pneumophila</name>
    <dbReference type="NCBI Taxonomy" id="446"/>
    <lineage>
        <taxon>Bacteria</taxon>
        <taxon>Pseudomonadati</taxon>
        <taxon>Pseudomonadota</taxon>
        <taxon>Gammaproteobacteria</taxon>
        <taxon>Legionellales</taxon>
        <taxon>Legionellaceae</taxon>
        <taxon>Legionella</taxon>
    </lineage>
</organism>
<accession>A0AAN5KNU7</accession>
<dbReference type="AlphaFoldDB" id="A0AAN5KNU7"/>